<protein>
    <submittedName>
        <fullName evidence="3">Putative ribosome biogenesis protein BMS1/TSR1</fullName>
    </submittedName>
</protein>
<dbReference type="PANTHER" id="PTHR12858:SF2">
    <property type="entry name" value="RIBOSOME BIOGENESIS PROTEIN BMS1 HOMOLOG"/>
    <property type="match status" value="1"/>
</dbReference>
<evidence type="ECO:0000259" key="2">
    <source>
        <dbReference type="SMART" id="SM01362"/>
    </source>
</evidence>
<dbReference type="EMBL" id="PSQE01000004">
    <property type="protein sequence ID" value="RHN61178.1"/>
    <property type="molecule type" value="Genomic_DNA"/>
</dbReference>
<dbReference type="InterPro" id="IPR039761">
    <property type="entry name" value="Bms1/Tsr1"/>
</dbReference>
<dbReference type="InterPro" id="IPR007034">
    <property type="entry name" value="BMS1_TSR1_C"/>
</dbReference>
<feature type="compositionally biased region" description="Basic and acidic residues" evidence="1">
    <location>
        <begin position="456"/>
        <end position="475"/>
    </location>
</feature>
<evidence type="ECO:0000313" key="3">
    <source>
        <dbReference type="EMBL" id="RHN61178.1"/>
    </source>
</evidence>
<feature type="compositionally biased region" description="Basic and acidic residues" evidence="1">
    <location>
        <begin position="482"/>
        <end position="494"/>
    </location>
</feature>
<name>A0A396I8N7_MEDTR</name>
<evidence type="ECO:0000256" key="1">
    <source>
        <dbReference type="SAM" id="MobiDB-lite"/>
    </source>
</evidence>
<feature type="region of interest" description="Disordered" evidence="1">
    <location>
        <begin position="449"/>
        <end position="500"/>
    </location>
</feature>
<dbReference type="GO" id="GO:0042254">
    <property type="term" value="P:ribosome biogenesis"/>
    <property type="evidence" value="ECO:0007669"/>
    <property type="project" value="InterPro"/>
</dbReference>
<reference evidence="3" key="1">
    <citation type="journal article" date="2018" name="Nat. Plants">
        <title>Whole-genome landscape of Medicago truncatula symbiotic genes.</title>
        <authorList>
            <person name="Pecrix Y."/>
            <person name="Gamas P."/>
            <person name="Carrere S."/>
        </authorList>
    </citation>
    <scope>NUCLEOTIDE SEQUENCE</scope>
    <source>
        <tissue evidence="3">Leaves</tissue>
    </source>
</reference>
<sequence>MNYAENLINLPSLNFFWVLWDFYITAIDIDNNWNVKLLSTPEEDTGNENEAKFHREQPNESNYIDKLKEEIELRKQMNIAELNDLDEDTRLEVEGFRTGTYLRLEVHDVPCEMVEHFDPYHPILVGGVGLGEENVGYMQARLKRHRWHKKVLKTRDPIIVSVGWRRYQTTPVYAIEDLNGRHRMLKYTPEHMHCLAMFWGPLAPPNTGIVAVQTLSNNQATFRITATAVVVEFNHAARIVKKIKLVGYPCKIFKKTALIKDMFTSDLEVARFEGAAIRTVSGIRGQVKKVAKEEIGNQPKRKGGQIKEGIARCTFEDKILMSDIVFLRAWTQVEVPQFYNPLTTALQPRDQTWKGMRTVAELRREHNLPIPVNKDSLYKKIERKPRKFNPLVIPKSLQANLPFESKPKHTPKRKRLSFDDRRQKGVVVEPRERKIHALVQHLQLMKTEKIKKRKHKEGEKRKVLEAERAKEELVSKKRRREERRDKYRTQDKLNKKIRRA</sequence>
<feature type="domain" description="Ribosome biogenesis protein BMS1/TSR1 C-terminal" evidence="2">
    <location>
        <begin position="42"/>
        <end position="333"/>
    </location>
</feature>
<dbReference type="AlphaFoldDB" id="A0A396I8N7"/>
<accession>A0A396I8N7</accession>
<gene>
    <name evidence="3" type="ORF">MtrunA17_Chr4g0033811</name>
</gene>
<dbReference type="Pfam" id="PF04950">
    <property type="entry name" value="RIBIOP_C"/>
    <property type="match status" value="1"/>
</dbReference>
<dbReference type="PANTHER" id="PTHR12858">
    <property type="entry name" value="RIBOSOME BIOGENESIS PROTEIN"/>
    <property type="match status" value="1"/>
</dbReference>
<dbReference type="SMART" id="SM01362">
    <property type="entry name" value="DUF663"/>
    <property type="match status" value="1"/>
</dbReference>
<organism evidence="3">
    <name type="scientific">Medicago truncatula</name>
    <name type="common">Barrel medic</name>
    <name type="synonym">Medicago tribuloides</name>
    <dbReference type="NCBI Taxonomy" id="3880"/>
    <lineage>
        <taxon>Eukaryota</taxon>
        <taxon>Viridiplantae</taxon>
        <taxon>Streptophyta</taxon>
        <taxon>Embryophyta</taxon>
        <taxon>Tracheophyta</taxon>
        <taxon>Spermatophyta</taxon>
        <taxon>Magnoliopsida</taxon>
        <taxon>eudicotyledons</taxon>
        <taxon>Gunneridae</taxon>
        <taxon>Pentapetalae</taxon>
        <taxon>rosids</taxon>
        <taxon>fabids</taxon>
        <taxon>Fabales</taxon>
        <taxon>Fabaceae</taxon>
        <taxon>Papilionoideae</taxon>
        <taxon>50 kb inversion clade</taxon>
        <taxon>NPAAA clade</taxon>
        <taxon>Hologalegina</taxon>
        <taxon>IRL clade</taxon>
        <taxon>Trifolieae</taxon>
        <taxon>Medicago</taxon>
    </lineage>
</organism>
<dbReference type="Gramene" id="rna23616">
    <property type="protein sequence ID" value="RHN61178.1"/>
    <property type="gene ID" value="gene23616"/>
</dbReference>
<dbReference type="Proteomes" id="UP000265566">
    <property type="component" value="Chromosome 4"/>
</dbReference>
<comment type="caution">
    <text evidence="3">The sequence shown here is derived from an EMBL/GenBank/DDBJ whole genome shotgun (WGS) entry which is preliminary data.</text>
</comment>
<feature type="region of interest" description="Disordered" evidence="1">
    <location>
        <begin position="399"/>
        <end position="421"/>
    </location>
</feature>
<proteinExistence type="predicted"/>